<dbReference type="Proteomes" id="UP001057877">
    <property type="component" value="Chromosome"/>
</dbReference>
<feature type="transmembrane region" description="Helical" evidence="1">
    <location>
        <begin position="106"/>
        <end position="126"/>
    </location>
</feature>
<keyword evidence="1" id="KW-0812">Transmembrane</keyword>
<reference evidence="2" key="1">
    <citation type="submission" date="2022-01" db="EMBL/GenBank/DDBJ databases">
        <title>Paenibacillus spongiae sp. nov., isolated from marine sponge.</title>
        <authorList>
            <person name="Li Z."/>
            <person name="Zhang M."/>
        </authorList>
    </citation>
    <scope>NUCLEOTIDE SEQUENCE</scope>
    <source>
        <strain evidence="2">PHS-Z3</strain>
    </source>
</reference>
<evidence type="ECO:0000313" key="2">
    <source>
        <dbReference type="EMBL" id="UVI30135.1"/>
    </source>
</evidence>
<proteinExistence type="predicted"/>
<feature type="transmembrane region" description="Helical" evidence="1">
    <location>
        <begin position="72"/>
        <end position="94"/>
    </location>
</feature>
<sequence>MSHIHNHVDHLFRGYRQTKQVAELKKEILSNLEAKAADLMAAGVPQSEAIRQAIASIDNVDFLMDGRKKIELLPYCLELVQIALLYMLVAWVATIPLGLLGRLGQLNFFLLVIVIVAGLLFLALLFGKKMINRRIVSTYNYKAALRARRLAWLLWGLYILLMTLNTTALEFGSNLWFSRPVSISGPYQFAVLGIRYALPFISIVIPLLIHASLKLVHKYEAGDLQ</sequence>
<dbReference type="NCBIfam" id="NF038403">
    <property type="entry name" value="perm_prefix_1"/>
    <property type="match status" value="1"/>
</dbReference>
<dbReference type="InterPro" id="IPR047928">
    <property type="entry name" value="Perm_prefix_1"/>
</dbReference>
<keyword evidence="1" id="KW-0472">Membrane</keyword>
<dbReference type="RefSeq" id="WP_258386205.1">
    <property type="nucleotide sequence ID" value="NZ_CP091430.1"/>
</dbReference>
<name>A0ABY5SC92_9BACL</name>
<evidence type="ECO:0000313" key="3">
    <source>
        <dbReference type="Proteomes" id="UP001057877"/>
    </source>
</evidence>
<feature type="transmembrane region" description="Helical" evidence="1">
    <location>
        <begin position="189"/>
        <end position="209"/>
    </location>
</feature>
<gene>
    <name evidence="2" type="ORF">L1F29_33000</name>
</gene>
<protein>
    <submittedName>
        <fullName evidence="2">Permease prefix domain 1-containing protein</fullName>
    </submittedName>
</protein>
<organism evidence="2 3">
    <name type="scientific">Paenibacillus spongiae</name>
    <dbReference type="NCBI Taxonomy" id="2909671"/>
    <lineage>
        <taxon>Bacteria</taxon>
        <taxon>Bacillati</taxon>
        <taxon>Bacillota</taxon>
        <taxon>Bacilli</taxon>
        <taxon>Bacillales</taxon>
        <taxon>Paenibacillaceae</taxon>
        <taxon>Paenibacillus</taxon>
    </lineage>
</organism>
<accession>A0ABY5SC92</accession>
<feature type="transmembrane region" description="Helical" evidence="1">
    <location>
        <begin position="150"/>
        <end position="169"/>
    </location>
</feature>
<dbReference type="EMBL" id="CP091430">
    <property type="protein sequence ID" value="UVI30135.1"/>
    <property type="molecule type" value="Genomic_DNA"/>
</dbReference>
<evidence type="ECO:0000256" key="1">
    <source>
        <dbReference type="SAM" id="Phobius"/>
    </source>
</evidence>
<keyword evidence="3" id="KW-1185">Reference proteome</keyword>
<keyword evidence="1" id="KW-1133">Transmembrane helix</keyword>